<dbReference type="InterPro" id="IPR049326">
    <property type="entry name" value="Rhodopsin_dom_fungi"/>
</dbReference>
<protein>
    <recommendedName>
        <fullName evidence="8">Rhodopsin domain-containing protein</fullName>
    </recommendedName>
</protein>
<feature type="transmembrane region" description="Helical" evidence="7">
    <location>
        <begin position="249"/>
        <end position="273"/>
    </location>
</feature>
<evidence type="ECO:0000256" key="2">
    <source>
        <dbReference type="ARBA" id="ARBA00022692"/>
    </source>
</evidence>
<dbReference type="RefSeq" id="XP_681930.1">
    <property type="nucleotide sequence ID" value="XM_676838.1"/>
</dbReference>
<evidence type="ECO:0000256" key="1">
    <source>
        <dbReference type="ARBA" id="ARBA00004141"/>
    </source>
</evidence>
<keyword evidence="3 7" id="KW-1133">Transmembrane helix</keyword>
<dbReference type="OMA" id="ACMAIFY"/>
<feature type="region of interest" description="Disordered" evidence="6">
    <location>
        <begin position="388"/>
        <end position="416"/>
    </location>
</feature>
<evidence type="ECO:0000313" key="9">
    <source>
        <dbReference type="EMBL" id="CBF78232.1"/>
    </source>
</evidence>
<feature type="transmembrane region" description="Helical" evidence="7">
    <location>
        <begin position="41"/>
        <end position="63"/>
    </location>
</feature>
<accession>Q5ASR9</accession>
<dbReference type="eggNOG" id="ENOG502RSJA">
    <property type="taxonomic scope" value="Eukaryota"/>
</dbReference>
<dbReference type="InParanoid" id="Q5ASR9"/>
<feature type="transmembrane region" description="Helical" evidence="7">
    <location>
        <begin position="182"/>
        <end position="205"/>
    </location>
</feature>
<dbReference type="OrthoDB" id="2988756at2759"/>
<name>Q5ASR9_EMENI</name>
<evidence type="ECO:0000256" key="7">
    <source>
        <dbReference type="SAM" id="Phobius"/>
    </source>
</evidence>
<gene>
    <name evidence="9" type="ORF">ANIA_08661</name>
</gene>
<feature type="domain" description="Rhodopsin" evidence="8">
    <location>
        <begin position="21"/>
        <end position="275"/>
    </location>
</feature>
<evidence type="ECO:0000256" key="5">
    <source>
        <dbReference type="ARBA" id="ARBA00038359"/>
    </source>
</evidence>
<feature type="transmembrane region" description="Helical" evidence="7">
    <location>
        <begin position="99"/>
        <end position="120"/>
    </location>
</feature>
<dbReference type="KEGG" id="ani:ANIA_08661"/>
<dbReference type="GO" id="GO:0016020">
    <property type="term" value="C:membrane"/>
    <property type="evidence" value="ECO:0007669"/>
    <property type="project" value="UniProtKB-SubCell"/>
</dbReference>
<evidence type="ECO:0000259" key="8">
    <source>
        <dbReference type="Pfam" id="PF20684"/>
    </source>
</evidence>
<sequence>MAQFEVEAFTLLALAIVAIALRVVARCVIAGPKNFQLDDYMMPLAGVVYGLETGAAYCVGAWWMGLANNAMTDAQRLELSQRPDSEEYRLRVGGSKTQVLGWSLYTTLLWLLKACMAVFYSRLTAGLINMRIRVQIAYAVIGATYIAVICSILFGCHPMHKNWQIYPNPGNSCQPAVSKIDVYVTVTLNVATDMYLLSIPMPILFKARLPLREKLELLVLFSGGIFVMAAGILRCVLIVTAGANGAQQAGSWACRETFVAVIIGNAPMIYPFLRRIAKRAGIYITTYTHRTGQSQSYPLGSADDKMRSAGNGRSIGMSQASKKRRFRHPLSIPDTQWRDDGETAVFDEDGDEMAMLSKKFNQTQGQYGAHKKMSLEGFRRDAGAAEAVVTSGNGSPGSGTKGLGLGSLGSSLESDHGEFSGIKVVRETIVERRDV</sequence>
<feature type="transmembrane region" description="Helical" evidence="7">
    <location>
        <begin position="6"/>
        <end position="29"/>
    </location>
</feature>
<reference evidence="10" key="1">
    <citation type="journal article" date="2005" name="Nature">
        <title>Sequencing of Aspergillus nidulans and comparative analysis with A. fumigatus and A. oryzae.</title>
        <authorList>
            <person name="Galagan J.E."/>
            <person name="Calvo S.E."/>
            <person name="Cuomo C."/>
            <person name="Ma L.J."/>
            <person name="Wortman J.R."/>
            <person name="Batzoglou S."/>
            <person name="Lee S.I."/>
            <person name="Basturkmen M."/>
            <person name="Spevak C.C."/>
            <person name="Clutterbuck J."/>
            <person name="Kapitonov V."/>
            <person name="Jurka J."/>
            <person name="Scazzocchio C."/>
            <person name="Farman M."/>
            <person name="Butler J."/>
            <person name="Purcell S."/>
            <person name="Harris S."/>
            <person name="Braus G.H."/>
            <person name="Draht O."/>
            <person name="Busch S."/>
            <person name="D'Enfert C."/>
            <person name="Bouchier C."/>
            <person name="Goldman G.H."/>
            <person name="Bell-Pedersen D."/>
            <person name="Griffiths-Jones S."/>
            <person name="Doonan J.H."/>
            <person name="Yu J."/>
            <person name="Vienken K."/>
            <person name="Pain A."/>
            <person name="Freitag M."/>
            <person name="Selker E.U."/>
            <person name="Archer D.B."/>
            <person name="Penalva M.A."/>
            <person name="Oakley B.R."/>
            <person name="Momany M."/>
            <person name="Tanaka T."/>
            <person name="Kumagai T."/>
            <person name="Asai K."/>
            <person name="Machida M."/>
            <person name="Nierman W.C."/>
            <person name="Denning D.W."/>
            <person name="Caddick M."/>
            <person name="Hynes M."/>
            <person name="Paoletti M."/>
            <person name="Fischer R."/>
            <person name="Miller B."/>
            <person name="Dyer P."/>
            <person name="Sachs M.S."/>
            <person name="Osmani S.A."/>
            <person name="Birren B.W."/>
        </authorList>
    </citation>
    <scope>NUCLEOTIDE SEQUENCE [LARGE SCALE GENOMIC DNA]</scope>
    <source>
        <strain evidence="10">FGSC A4 / ATCC 38163 / CBS 112.46 / NRRL 194 / M139</strain>
    </source>
</reference>
<proteinExistence type="inferred from homology"/>
<dbReference type="PANTHER" id="PTHR33048:SF2">
    <property type="entry name" value="SRPK"/>
    <property type="match status" value="1"/>
</dbReference>
<comment type="subcellular location">
    <subcellularLocation>
        <location evidence="1">Membrane</location>
        <topology evidence="1">Multi-pass membrane protein</topology>
    </subcellularLocation>
</comment>
<feature type="transmembrane region" description="Helical" evidence="7">
    <location>
        <begin position="132"/>
        <end position="154"/>
    </location>
</feature>
<feature type="compositionally biased region" description="Gly residues" evidence="6">
    <location>
        <begin position="394"/>
        <end position="407"/>
    </location>
</feature>
<dbReference type="InterPro" id="IPR052337">
    <property type="entry name" value="SAT4-like"/>
</dbReference>
<dbReference type="PANTHER" id="PTHR33048">
    <property type="entry name" value="PTH11-LIKE INTEGRAL MEMBRANE PROTEIN (AFU_ORTHOLOGUE AFUA_5G11245)"/>
    <property type="match status" value="1"/>
</dbReference>
<keyword evidence="4 7" id="KW-0472">Membrane</keyword>
<reference evidence="10" key="2">
    <citation type="journal article" date="2009" name="Fungal Genet. Biol.">
        <title>The 2008 update of the Aspergillus nidulans genome annotation: a community effort.</title>
        <authorList>
            <person name="Wortman J.R."/>
            <person name="Gilsenan J.M."/>
            <person name="Joardar V."/>
            <person name="Deegan J."/>
            <person name="Clutterbuck J."/>
            <person name="Andersen M.R."/>
            <person name="Archer D."/>
            <person name="Bencina M."/>
            <person name="Braus G."/>
            <person name="Coutinho P."/>
            <person name="von Dohren H."/>
            <person name="Doonan J."/>
            <person name="Driessen A.J."/>
            <person name="Durek P."/>
            <person name="Espeso E."/>
            <person name="Fekete E."/>
            <person name="Flipphi M."/>
            <person name="Estrada C.G."/>
            <person name="Geysens S."/>
            <person name="Goldman G."/>
            <person name="de Groot P.W."/>
            <person name="Hansen K."/>
            <person name="Harris S.D."/>
            <person name="Heinekamp T."/>
            <person name="Helmstaedt K."/>
            <person name="Henrissat B."/>
            <person name="Hofmann G."/>
            <person name="Homan T."/>
            <person name="Horio T."/>
            <person name="Horiuchi H."/>
            <person name="James S."/>
            <person name="Jones M."/>
            <person name="Karaffa L."/>
            <person name="Karanyi Z."/>
            <person name="Kato M."/>
            <person name="Keller N."/>
            <person name="Kelly D.E."/>
            <person name="Kiel J.A."/>
            <person name="Kim J.M."/>
            <person name="van der Klei I.J."/>
            <person name="Klis F.M."/>
            <person name="Kovalchuk A."/>
            <person name="Krasevec N."/>
            <person name="Kubicek C.P."/>
            <person name="Liu B."/>
            <person name="Maccabe A."/>
            <person name="Meyer V."/>
            <person name="Mirabito P."/>
            <person name="Miskei M."/>
            <person name="Mos M."/>
            <person name="Mullins J."/>
            <person name="Nelson D.R."/>
            <person name="Nielsen J."/>
            <person name="Oakley B.R."/>
            <person name="Osmani S.A."/>
            <person name="Pakula T."/>
            <person name="Paszewski A."/>
            <person name="Paulsen I."/>
            <person name="Pilsyk S."/>
            <person name="Pocsi I."/>
            <person name="Punt P.J."/>
            <person name="Ram A.F."/>
            <person name="Ren Q."/>
            <person name="Robellet X."/>
            <person name="Robson G."/>
            <person name="Seiboth B."/>
            <person name="van Solingen P."/>
            <person name="Specht T."/>
            <person name="Sun J."/>
            <person name="Taheri-Talesh N."/>
            <person name="Takeshita N."/>
            <person name="Ussery D."/>
            <person name="vanKuyk P.A."/>
            <person name="Visser H."/>
            <person name="van de Vondervoort P.J."/>
            <person name="de Vries R.P."/>
            <person name="Walton J."/>
            <person name="Xiang X."/>
            <person name="Xiong Y."/>
            <person name="Zeng A.P."/>
            <person name="Brandt B.W."/>
            <person name="Cornell M.J."/>
            <person name="van den Hondel C.A."/>
            <person name="Visser J."/>
            <person name="Oliver S.G."/>
            <person name="Turner G."/>
        </authorList>
    </citation>
    <scope>GENOME REANNOTATION</scope>
    <source>
        <strain evidence="10">FGSC A4 / ATCC 38163 / CBS 112.46 / NRRL 194 / M139</strain>
    </source>
</reference>
<evidence type="ECO:0000256" key="3">
    <source>
        <dbReference type="ARBA" id="ARBA00022989"/>
    </source>
</evidence>
<dbReference type="Proteomes" id="UP000000560">
    <property type="component" value="Chromosome III"/>
</dbReference>
<keyword evidence="2 7" id="KW-0812">Transmembrane</keyword>
<dbReference type="AlphaFoldDB" id="Q5ASR9"/>
<accession>C8VA60</accession>
<evidence type="ECO:0000313" key="10">
    <source>
        <dbReference type="Proteomes" id="UP000000560"/>
    </source>
</evidence>
<comment type="similarity">
    <text evidence="5">Belongs to the SAT4 family.</text>
</comment>
<evidence type="ECO:0000256" key="4">
    <source>
        <dbReference type="ARBA" id="ARBA00023136"/>
    </source>
</evidence>
<dbReference type="GeneID" id="2868557"/>
<dbReference type="Pfam" id="PF20684">
    <property type="entry name" value="Fung_rhodopsin"/>
    <property type="match status" value="1"/>
</dbReference>
<organism evidence="9 10">
    <name type="scientific">Emericella nidulans (strain FGSC A4 / ATCC 38163 / CBS 112.46 / NRRL 194 / M139)</name>
    <name type="common">Aspergillus nidulans</name>
    <dbReference type="NCBI Taxonomy" id="227321"/>
    <lineage>
        <taxon>Eukaryota</taxon>
        <taxon>Fungi</taxon>
        <taxon>Dikarya</taxon>
        <taxon>Ascomycota</taxon>
        <taxon>Pezizomycotina</taxon>
        <taxon>Eurotiomycetes</taxon>
        <taxon>Eurotiomycetidae</taxon>
        <taxon>Eurotiales</taxon>
        <taxon>Aspergillaceae</taxon>
        <taxon>Aspergillus</taxon>
        <taxon>Aspergillus subgen. Nidulantes</taxon>
    </lineage>
</organism>
<keyword evidence="10" id="KW-1185">Reference proteome</keyword>
<dbReference type="HOGENOM" id="CLU_019101_0_1_1"/>
<evidence type="ECO:0000256" key="6">
    <source>
        <dbReference type="SAM" id="MobiDB-lite"/>
    </source>
</evidence>
<dbReference type="EMBL" id="BN001303">
    <property type="protein sequence ID" value="CBF78232.1"/>
    <property type="molecule type" value="Genomic_DNA"/>
</dbReference>
<feature type="transmembrane region" description="Helical" evidence="7">
    <location>
        <begin position="217"/>
        <end position="243"/>
    </location>
</feature>